<comment type="caution">
    <text evidence="2">The sequence shown here is derived from an EMBL/GenBank/DDBJ whole genome shotgun (WGS) entry which is preliminary data.</text>
</comment>
<keyword evidence="1" id="KW-0732">Signal</keyword>
<dbReference type="EMBL" id="QNUH01000009">
    <property type="protein sequence ID" value="REC77133.1"/>
    <property type="molecule type" value="Genomic_DNA"/>
</dbReference>
<protein>
    <recommendedName>
        <fullName evidence="4">C1q domain-containing protein</fullName>
    </recommendedName>
</protein>
<name>A0A3D9DGN3_9FLAO</name>
<feature type="chain" id="PRO_5017661565" description="C1q domain-containing protein" evidence="1">
    <location>
        <begin position="20"/>
        <end position="254"/>
    </location>
</feature>
<organism evidence="2 3">
    <name type="scientific">Chryseobacterium elymi</name>
    <dbReference type="NCBI Taxonomy" id="395936"/>
    <lineage>
        <taxon>Bacteria</taxon>
        <taxon>Pseudomonadati</taxon>
        <taxon>Bacteroidota</taxon>
        <taxon>Flavobacteriia</taxon>
        <taxon>Flavobacteriales</taxon>
        <taxon>Weeksellaceae</taxon>
        <taxon>Chryseobacterium group</taxon>
        <taxon>Chryseobacterium</taxon>
    </lineage>
</organism>
<reference evidence="2 3" key="1">
    <citation type="journal article" date="2010" name="Syst. Appl. Microbiol.">
        <title>Four new species of Chryseobacterium from the rhizosphere of coastal sand dune plants, Chryseobacterium elymi sp. nov., Chryseobacterium hagamense sp. nov., Chryseobacterium lathyri sp. nov. and Chryseobacterium rhizosphaerae sp. nov.</title>
        <authorList>
            <person name="Cho S.H."/>
            <person name="Lee K.S."/>
            <person name="Shin D.S."/>
            <person name="Han J.H."/>
            <person name="Park K.S."/>
            <person name="Lee C.H."/>
            <person name="Park K.H."/>
            <person name="Kim S.B."/>
        </authorList>
    </citation>
    <scope>NUCLEOTIDE SEQUENCE [LARGE SCALE GENOMIC DNA]</scope>
    <source>
        <strain evidence="2 3">KCTC 22547</strain>
    </source>
</reference>
<dbReference type="Proteomes" id="UP000257030">
    <property type="component" value="Unassembled WGS sequence"/>
</dbReference>
<sequence>MKKKLITLSSVLCFGLIFSQIGINTPNPQQIFHVDGAKDNPSVGVPSLAQTENDMVIDDAGNIGLGTLSPTSKLEINSGNADVSGLKFTNLTSTSPVSSGATLGVDDSGNIVTVQGSSFTPAFGRELLVGANINITAGTTNYNVFSFTLPTSGTYLITYSLRAQVINTSGETGQGFATGFLSTAPSAGNAVPNTEILLYAVSAAQDGGTGTGTLVITIANPTTYYVGVRSSLRDTQIINNINGRSSVSYVKITP</sequence>
<evidence type="ECO:0000313" key="3">
    <source>
        <dbReference type="Proteomes" id="UP000257030"/>
    </source>
</evidence>
<dbReference type="RefSeq" id="WP_116012297.1">
    <property type="nucleotide sequence ID" value="NZ_QNUH01000009.1"/>
</dbReference>
<dbReference type="AlphaFoldDB" id="A0A3D9DGN3"/>
<dbReference type="OrthoDB" id="1230881at2"/>
<evidence type="ECO:0008006" key="4">
    <source>
        <dbReference type="Google" id="ProtNLM"/>
    </source>
</evidence>
<gene>
    <name evidence="2" type="ORF">DRF60_11985</name>
</gene>
<accession>A0A3D9DGN3</accession>
<proteinExistence type="predicted"/>
<feature type="signal peptide" evidence="1">
    <location>
        <begin position="1"/>
        <end position="19"/>
    </location>
</feature>
<evidence type="ECO:0000256" key="1">
    <source>
        <dbReference type="SAM" id="SignalP"/>
    </source>
</evidence>
<evidence type="ECO:0000313" key="2">
    <source>
        <dbReference type="EMBL" id="REC77133.1"/>
    </source>
</evidence>
<keyword evidence="3" id="KW-1185">Reference proteome</keyword>